<gene>
    <name evidence="1" type="ordered locus">Atc_1238</name>
</gene>
<sequence length="78" mass="8869">MACESLVEPLLSEWLLRRVDPCSRALYEECRAACVSFEQSLLEVLRNAAIVESLEWVAKEKMVTVIGVNDEPELDRES</sequence>
<dbReference type="HOGENOM" id="CLU_2613900_0_0_6"/>
<evidence type="ECO:0000313" key="1">
    <source>
        <dbReference type="EMBL" id="AEK57887.1"/>
    </source>
</evidence>
<organism evidence="1 2">
    <name type="scientific">Acidithiobacillus caldus (strain SM-1)</name>
    <dbReference type="NCBI Taxonomy" id="990288"/>
    <lineage>
        <taxon>Bacteria</taxon>
        <taxon>Pseudomonadati</taxon>
        <taxon>Pseudomonadota</taxon>
        <taxon>Acidithiobacillia</taxon>
        <taxon>Acidithiobacillales</taxon>
        <taxon>Acidithiobacillaceae</taxon>
        <taxon>Acidithiobacillus</taxon>
    </lineage>
</organism>
<evidence type="ECO:0000313" key="2">
    <source>
        <dbReference type="Proteomes" id="UP000006135"/>
    </source>
</evidence>
<accession>F9ZMX8</accession>
<dbReference type="KEGG" id="acu:Atc_1238"/>
<name>F9ZMX8_ACICS</name>
<keyword evidence="2" id="KW-1185">Reference proteome</keyword>
<dbReference type="AlphaFoldDB" id="F9ZMX8"/>
<protein>
    <submittedName>
        <fullName evidence="1">Uncharacterized protein</fullName>
    </submittedName>
</protein>
<dbReference type="EMBL" id="CP002573">
    <property type="protein sequence ID" value="AEK57887.1"/>
    <property type="molecule type" value="Genomic_DNA"/>
</dbReference>
<reference evidence="1 2" key="1">
    <citation type="journal article" date="2011" name="J. Genet. Genomics">
        <title>Unraveling the Acidithiobacillus caldus complete genome and its central metabolisms for carbon assimilation.</title>
        <authorList>
            <person name="You X.Y."/>
            <person name="Guo X."/>
            <person name="Zheng H.J."/>
            <person name="Zhang M.J."/>
            <person name="Liu L.J."/>
            <person name="Zhu Y.Q."/>
            <person name="Zhu B."/>
            <person name="Wang S.Y."/>
            <person name="Zhao G.P."/>
            <person name="Poetsch A."/>
            <person name="Jiang C.Y."/>
            <person name="Liu S.J."/>
        </authorList>
    </citation>
    <scope>NUCLEOTIDE SEQUENCE [LARGE SCALE GENOMIC DNA]</scope>
    <source>
        <strain evidence="1 2">SM-1</strain>
    </source>
</reference>
<dbReference type="RefSeq" id="WP_014002756.1">
    <property type="nucleotide sequence ID" value="NC_015850.1"/>
</dbReference>
<dbReference type="Proteomes" id="UP000006135">
    <property type="component" value="Chromosome"/>
</dbReference>
<proteinExistence type="predicted"/>
<dbReference type="GeneID" id="92931229"/>